<organism evidence="2 3">
    <name type="scientific">Geobacillus thermocatenulatus</name>
    <dbReference type="NCBI Taxonomy" id="33938"/>
    <lineage>
        <taxon>Bacteria</taxon>
        <taxon>Bacillati</taxon>
        <taxon>Bacillota</taxon>
        <taxon>Bacilli</taxon>
        <taxon>Bacillales</taxon>
        <taxon>Anoxybacillaceae</taxon>
        <taxon>Geobacillus</taxon>
        <taxon>Geobacillus thermoleovorans group</taxon>
    </lineage>
</organism>
<dbReference type="Proteomes" id="UP000198378">
    <property type="component" value="Unassembled WGS sequence"/>
</dbReference>
<name>A0AA91TED0_9BACL</name>
<dbReference type="InterPro" id="IPR025457">
    <property type="entry name" value="DUF4277"/>
</dbReference>
<evidence type="ECO:0000313" key="3">
    <source>
        <dbReference type="Proteomes" id="UP000198378"/>
    </source>
</evidence>
<dbReference type="Pfam" id="PF14104">
    <property type="entry name" value="DUF4277"/>
    <property type="match status" value="1"/>
</dbReference>
<comment type="caution">
    <text evidence="2">The sequence shown here is derived from an EMBL/GenBank/DDBJ whole genome shotgun (WGS) entry which is preliminary data.</text>
</comment>
<sequence length="79" mass="9309">MEQWGHTIDLENPIHPGLHPSLLNDDALARRLDRLYKDSIHHIISACLIHIYPKEDFLPESSRRCDEQEPFTAHMNRPR</sequence>
<accession>A0AA91TED0</accession>
<keyword evidence="3" id="KW-1185">Reference proteome</keyword>
<evidence type="ECO:0000259" key="1">
    <source>
        <dbReference type="Pfam" id="PF14104"/>
    </source>
</evidence>
<dbReference type="EMBL" id="NEWK01000001">
    <property type="protein sequence ID" value="OXB89018.1"/>
    <property type="molecule type" value="Genomic_DNA"/>
</dbReference>
<dbReference type="AlphaFoldDB" id="A0AA91TED0"/>
<reference evidence="2 3" key="1">
    <citation type="submission" date="2017-05" db="EMBL/GenBank/DDBJ databases">
        <title>The genome sequence of Geobacillus thermocatenulatus DSM 730.</title>
        <authorList>
            <person name="Ramaloko W.T."/>
            <person name="Koen N."/>
            <person name="Polliack S."/>
            <person name="Aliyu H."/>
            <person name="Lebre P."/>
            <person name="Mohr T."/>
            <person name="Oswald F."/>
            <person name="Zwick M."/>
            <person name="Neumann A."/>
            <person name="Syldatk C."/>
            <person name="Cowan D."/>
            <person name="De Maayer P."/>
        </authorList>
    </citation>
    <scope>NUCLEOTIDE SEQUENCE [LARGE SCALE GENOMIC DNA]</scope>
    <source>
        <strain evidence="2 3">BGSC 93A1</strain>
    </source>
</reference>
<evidence type="ECO:0000313" key="2">
    <source>
        <dbReference type="EMBL" id="OXB89018.1"/>
    </source>
</evidence>
<feature type="domain" description="DUF4277" evidence="1">
    <location>
        <begin position="1"/>
        <end position="45"/>
    </location>
</feature>
<protein>
    <recommendedName>
        <fullName evidence="1">DUF4277 domain-containing protein</fullName>
    </recommendedName>
</protein>
<proteinExistence type="predicted"/>
<gene>
    <name evidence="2" type="ORF">B9L19_02705</name>
</gene>